<sequence length="509" mass="55954">MMNKVFEQIEWSLLTPETTIIAGIVLLLLTDLVLPASISRRWFGFIGLASILGSLAFVVSQLPLKPAEILFGTYRLDPMSLVFKLLFLTATALILLVAMDRKKGDKTDRYIAEEYILMLSALLGAMFLASSVDVITLFIGLELLSISSYILVGMRKHERLSTEAGWKYVIYGGVSSAFFLYGYSFLYGLSGTTNLFTLGQSLAEVVQSTQSDLFIVASLCLMLVGFAFKISLAPFHMWAPDVYQGASSPVASFLAVVSKAAGILFLIRFLLIGMYPLLRSEVWGENIMWALAILAAVSMIVGNTVALRQQNVKRILAYSGIAQAGYLFIIFPSLQSNLIFVSVGFYLVVYMLMTIGAFAIVHVVSKDTGNEELTSFDGLVRRSPGLAIAMTLFLFSLAGIPLTAGFIGKVNLSLNTFASGQMWLLISTLLVTTVISYYYYFRIVQRMFVEKATSDQKVPISFFSALTILVVVLGTIGFGIMPDLLLSKLETVKWGYGLIPLEGIQQLKN</sequence>
<evidence type="ECO:0000256" key="6">
    <source>
        <dbReference type="RuleBase" id="RU000320"/>
    </source>
</evidence>
<dbReference type="Proteomes" id="UP000294746">
    <property type="component" value="Unassembled WGS sequence"/>
</dbReference>
<dbReference type="GO" id="GO:0042773">
    <property type="term" value="P:ATP synthesis coupled electron transport"/>
    <property type="evidence" value="ECO:0007669"/>
    <property type="project" value="InterPro"/>
</dbReference>
<comment type="catalytic activity">
    <reaction evidence="5">
        <text>a quinone + NADH + 5 H(+)(in) = a quinol + NAD(+) + 4 H(+)(out)</text>
        <dbReference type="Rhea" id="RHEA:57888"/>
        <dbReference type="ChEBI" id="CHEBI:15378"/>
        <dbReference type="ChEBI" id="CHEBI:24646"/>
        <dbReference type="ChEBI" id="CHEBI:57540"/>
        <dbReference type="ChEBI" id="CHEBI:57945"/>
        <dbReference type="ChEBI" id="CHEBI:132124"/>
    </reaction>
</comment>
<feature type="transmembrane region" description="Helical" evidence="5">
    <location>
        <begin position="79"/>
        <end position="98"/>
    </location>
</feature>
<comment type="caution">
    <text evidence="8">The sequence shown here is derived from an EMBL/GenBank/DDBJ whole genome shotgun (WGS) entry which is preliminary data.</text>
</comment>
<dbReference type="EC" id="7.1.1.-" evidence="5"/>
<keyword evidence="5" id="KW-1278">Translocase</keyword>
<feature type="transmembrane region" description="Helical" evidence="5">
    <location>
        <begin position="338"/>
        <end position="364"/>
    </location>
</feature>
<keyword evidence="2 5" id="KW-0812">Transmembrane</keyword>
<dbReference type="GO" id="GO:0005886">
    <property type="term" value="C:plasma membrane"/>
    <property type="evidence" value="ECO:0007669"/>
    <property type="project" value="UniProtKB-SubCell"/>
</dbReference>
<evidence type="ECO:0000256" key="5">
    <source>
        <dbReference type="HAMAP-Rule" id="MF_00445"/>
    </source>
</evidence>
<keyword evidence="9" id="KW-1185">Reference proteome</keyword>
<proteinExistence type="inferred from homology"/>
<dbReference type="InterPro" id="IPR010096">
    <property type="entry name" value="NADH-Q_OxRdtase_suN/2"/>
</dbReference>
<dbReference type="Pfam" id="PF00361">
    <property type="entry name" value="Proton_antipo_M"/>
    <property type="match status" value="1"/>
</dbReference>
<feature type="transmembrane region" description="Helical" evidence="5">
    <location>
        <begin position="12"/>
        <end position="30"/>
    </location>
</feature>
<feature type="domain" description="NADH:quinone oxidoreductase/Mrp antiporter transmembrane" evidence="7">
    <location>
        <begin position="131"/>
        <end position="436"/>
    </location>
</feature>
<keyword evidence="3 5" id="KW-1133">Transmembrane helix</keyword>
<keyword evidence="5" id="KW-0520">NAD</keyword>
<evidence type="ECO:0000313" key="9">
    <source>
        <dbReference type="Proteomes" id="UP000294746"/>
    </source>
</evidence>
<dbReference type="GO" id="GO:0008137">
    <property type="term" value="F:NADH dehydrogenase (ubiquinone) activity"/>
    <property type="evidence" value="ECO:0007669"/>
    <property type="project" value="InterPro"/>
</dbReference>
<feature type="transmembrane region" description="Helical" evidence="5">
    <location>
        <begin position="213"/>
        <end position="232"/>
    </location>
</feature>
<gene>
    <name evidence="5" type="primary">nuoN</name>
    <name evidence="8" type="ORF">EDD57_12913</name>
</gene>
<dbReference type="EMBL" id="SLXV01000029">
    <property type="protein sequence ID" value="TCP65918.1"/>
    <property type="molecule type" value="Genomic_DNA"/>
</dbReference>
<feature type="transmembrane region" description="Helical" evidence="5">
    <location>
        <begin position="253"/>
        <end position="275"/>
    </location>
</feature>
<dbReference type="HAMAP" id="MF_00445">
    <property type="entry name" value="NDH1_NuoN_1"/>
    <property type="match status" value="1"/>
</dbReference>
<protein>
    <recommendedName>
        <fullName evidence="5">NADH-quinone oxidoreductase subunit N</fullName>
        <ecNumber evidence="5">7.1.1.-</ecNumber>
    </recommendedName>
    <alternativeName>
        <fullName evidence="5">NADH dehydrogenase I subunit N</fullName>
    </alternativeName>
    <alternativeName>
        <fullName evidence="5">NDH-1 subunit N</fullName>
    </alternativeName>
</protein>
<keyword evidence="5" id="KW-1003">Cell membrane</keyword>
<evidence type="ECO:0000256" key="4">
    <source>
        <dbReference type="ARBA" id="ARBA00023136"/>
    </source>
</evidence>
<comment type="subunit">
    <text evidence="5">NDH-1 is composed of 14 different subunits. Subunits NuoA, H, J, K, L, M, N constitute the membrane sector of the complex.</text>
</comment>
<keyword evidence="4 5" id="KW-0472">Membrane</keyword>
<evidence type="ECO:0000256" key="2">
    <source>
        <dbReference type="ARBA" id="ARBA00022692"/>
    </source>
</evidence>
<dbReference type="InterPro" id="IPR001750">
    <property type="entry name" value="ND/Mrp_TM"/>
</dbReference>
<accession>A0A4R2RRU9</accession>
<comment type="similarity">
    <text evidence="5">Belongs to the complex I subunit 2 family.</text>
</comment>
<feature type="transmembrane region" description="Helical" evidence="5">
    <location>
        <begin position="315"/>
        <end position="332"/>
    </location>
</feature>
<evidence type="ECO:0000313" key="8">
    <source>
        <dbReference type="EMBL" id="TCP65918.1"/>
    </source>
</evidence>
<evidence type="ECO:0000256" key="1">
    <source>
        <dbReference type="ARBA" id="ARBA00004651"/>
    </source>
</evidence>
<dbReference type="AlphaFoldDB" id="A0A4R2RRU9"/>
<dbReference type="OrthoDB" id="9811718at2"/>
<feature type="transmembrane region" description="Helical" evidence="5">
    <location>
        <begin position="287"/>
        <end position="308"/>
    </location>
</feature>
<feature type="transmembrane region" description="Helical" evidence="5">
    <location>
        <begin position="460"/>
        <end position="481"/>
    </location>
</feature>
<dbReference type="NCBIfam" id="TIGR01770">
    <property type="entry name" value="NDH_I_N"/>
    <property type="match status" value="1"/>
</dbReference>
<organism evidence="8 9">
    <name type="scientific">Baia soyae</name>
    <dbReference type="NCBI Taxonomy" id="1544746"/>
    <lineage>
        <taxon>Bacteria</taxon>
        <taxon>Bacillati</taxon>
        <taxon>Bacillota</taxon>
        <taxon>Bacilli</taxon>
        <taxon>Bacillales</taxon>
        <taxon>Thermoactinomycetaceae</taxon>
        <taxon>Baia</taxon>
    </lineage>
</organism>
<feature type="transmembrane region" description="Helical" evidence="5">
    <location>
        <begin position="135"/>
        <end position="154"/>
    </location>
</feature>
<feature type="transmembrane region" description="Helical" evidence="5">
    <location>
        <begin position="420"/>
        <end position="440"/>
    </location>
</feature>
<feature type="transmembrane region" description="Helical" evidence="5">
    <location>
        <begin position="166"/>
        <end position="186"/>
    </location>
</feature>
<keyword evidence="5" id="KW-0813">Transport</keyword>
<comment type="subcellular location">
    <subcellularLocation>
        <location evidence="1 5">Cell membrane</location>
        <topology evidence="1 5">Multi-pass membrane protein</topology>
    </subcellularLocation>
    <subcellularLocation>
        <location evidence="6">Membrane</location>
        <topology evidence="6">Multi-pass membrane protein</topology>
    </subcellularLocation>
</comment>
<feature type="transmembrane region" description="Helical" evidence="5">
    <location>
        <begin position="110"/>
        <end position="129"/>
    </location>
</feature>
<dbReference type="GO" id="GO:0050136">
    <property type="term" value="F:NADH dehydrogenase (quinone) (non-electrogenic) activity"/>
    <property type="evidence" value="ECO:0007669"/>
    <property type="project" value="UniProtKB-UniRule"/>
</dbReference>
<comment type="function">
    <text evidence="5">NDH-1 shuttles electrons from NADH, via FMN and iron-sulfur (Fe-S) centers, to quinones in the respiratory chain. The immediate electron acceptor for the enzyme in this species is believed to be a menaquinone. Couples the redox reaction to proton translocation (for every two electrons transferred, four hydrogen ions are translocated across the cytoplasmic membrane), and thus conserves the redox energy in a proton gradient.</text>
</comment>
<feature type="transmembrane region" description="Helical" evidence="5">
    <location>
        <begin position="42"/>
        <end position="59"/>
    </location>
</feature>
<dbReference type="PANTHER" id="PTHR22773">
    <property type="entry name" value="NADH DEHYDROGENASE"/>
    <property type="match status" value="1"/>
</dbReference>
<dbReference type="GO" id="GO:0048038">
    <property type="term" value="F:quinone binding"/>
    <property type="evidence" value="ECO:0007669"/>
    <property type="project" value="UniProtKB-KW"/>
</dbReference>
<feature type="transmembrane region" description="Helical" evidence="5">
    <location>
        <begin position="385"/>
        <end position="408"/>
    </location>
</feature>
<evidence type="ECO:0000256" key="3">
    <source>
        <dbReference type="ARBA" id="ARBA00022989"/>
    </source>
</evidence>
<name>A0A4R2RRU9_9BACL</name>
<keyword evidence="5" id="KW-0874">Quinone</keyword>
<reference evidence="8 9" key="1">
    <citation type="submission" date="2019-03" db="EMBL/GenBank/DDBJ databases">
        <title>Genomic Encyclopedia of Type Strains, Phase IV (KMG-IV): sequencing the most valuable type-strain genomes for metagenomic binning, comparative biology and taxonomic classification.</title>
        <authorList>
            <person name="Goeker M."/>
        </authorList>
    </citation>
    <scope>NUCLEOTIDE SEQUENCE [LARGE SCALE GENOMIC DNA]</scope>
    <source>
        <strain evidence="8 9">DSM 46831</strain>
    </source>
</reference>
<evidence type="ECO:0000259" key="7">
    <source>
        <dbReference type="Pfam" id="PF00361"/>
    </source>
</evidence>